<evidence type="ECO:0000313" key="2">
    <source>
        <dbReference type="Proteomes" id="UP001380365"/>
    </source>
</evidence>
<accession>A0ABU8Q776</accession>
<organism evidence="1 2">
    <name type="scientific">Sphingomonas molluscorum</name>
    <dbReference type="NCBI Taxonomy" id="418184"/>
    <lineage>
        <taxon>Bacteria</taxon>
        <taxon>Pseudomonadati</taxon>
        <taxon>Pseudomonadota</taxon>
        <taxon>Alphaproteobacteria</taxon>
        <taxon>Sphingomonadales</taxon>
        <taxon>Sphingomonadaceae</taxon>
        <taxon>Sphingomonas</taxon>
    </lineage>
</organism>
<sequence length="308" mass="34624">MSDYASAADHARRVGASIARLERRAGEAPDDRALQINLAAKRKLLRRARQELEGIAESHGVELCDYRLIPRQEARLLLPNISSSLLQYQYVFSQVYDSLLNGPKRNARIADKPWKESCLEIGFTYSGSFGTVLMAPSKRDFFEGSFDRTVEAVDQLLNISDDHDVRDVAKTLGEAVIKRLHDWSFANVKGNFDADVRWRRSDGRQFGRLVKFDDMARMVTLISATSDEDRQPVEASGVLIGADLQSRSFHFVVPNGDTYRGSLGERFPTGAVLKLPGSYRASITRIVTINYASGRETERFELEQLSTE</sequence>
<proteinExistence type="predicted"/>
<dbReference type="Proteomes" id="UP001380365">
    <property type="component" value="Unassembled WGS sequence"/>
</dbReference>
<reference evidence="1 2" key="1">
    <citation type="submission" date="2023-12" db="EMBL/GenBank/DDBJ databases">
        <title>Gut-associated functions are favored during microbiome assembly across C. elegans life.</title>
        <authorList>
            <person name="Zimmermann J."/>
        </authorList>
    </citation>
    <scope>NUCLEOTIDE SEQUENCE [LARGE SCALE GENOMIC DNA]</scope>
    <source>
        <strain evidence="1 2">JUb134</strain>
    </source>
</reference>
<gene>
    <name evidence="1" type="ORF">WH159_12610</name>
</gene>
<evidence type="ECO:0000313" key="1">
    <source>
        <dbReference type="EMBL" id="MEJ5095377.1"/>
    </source>
</evidence>
<name>A0ABU8Q776_9SPHN</name>
<dbReference type="EMBL" id="JBBGZA010000001">
    <property type="protein sequence ID" value="MEJ5095377.1"/>
    <property type="molecule type" value="Genomic_DNA"/>
</dbReference>
<comment type="caution">
    <text evidence="1">The sequence shown here is derived from an EMBL/GenBank/DDBJ whole genome shotgun (WGS) entry which is preliminary data.</text>
</comment>
<dbReference type="RefSeq" id="WP_132884089.1">
    <property type="nucleotide sequence ID" value="NZ_JBBGZA010000001.1"/>
</dbReference>
<protein>
    <submittedName>
        <fullName evidence="1">Uncharacterized protein</fullName>
    </submittedName>
</protein>
<keyword evidence="2" id="KW-1185">Reference proteome</keyword>